<feature type="compositionally biased region" description="Polar residues" evidence="2">
    <location>
        <begin position="827"/>
        <end position="847"/>
    </location>
</feature>
<dbReference type="InterPro" id="IPR000571">
    <property type="entry name" value="Znf_CCCH"/>
</dbReference>
<feature type="compositionally biased region" description="Polar residues" evidence="2">
    <location>
        <begin position="683"/>
        <end position="692"/>
    </location>
</feature>
<comment type="caution">
    <text evidence="4">The sequence shown here is derived from an EMBL/GenBank/DDBJ whole genome shotgun (WGS) entry which is preliminary data.</text>
</comment>
<feature type="region of interest" description="Disordered" evidence="2">
    <location>
        <begin position="407"/>
        <end position="463"/>
    </location>
</feature>
<dbReference type="InterPro" id="IPR039278">
    <property type="entry name" value="Red1"/>
</dbReference>
<evidence type="ECO:0000256" key="2">
    <source>
        <dbReference type="SAM" id="MobiDB-lite"/>
    </source>
</evidence>
<feature type="compositionally biased region" description="Polar residues" evidence="2">
    <location>
        <begin position="647"/>
        <end position="664"/>
    </location>
</feature>
<feature type="compositionally biased region" description="Polar residues" evidence="2">
    <location>
        <begin position="961"/>
        <end position="975"/>
    </location>
</feature>
<gene>
    <name evidence="4" type="ORF">DL546_006438</name>
</gene>
<feature type="compositionally biased region" description="Pro residues" evidence="2">
    <location>
        <begin position="116"/>
        <end position="135"/>
    </location>
</feature>
<feature type="compositionally biased region" description="Basic and acidic residues" evidence="2">
    <location>
        <begin position="453"/>
        <end position="463"/>
    </location>
</feature>
<evidence type="ECO:0000313" key="4">
    <source>
        <dbReference type="EMBL" id="RKU45426.1"/>
    </source>
</evidence>
<dbReference type="GO" id="GO:0008270">
    <property type="term" value="F:zinc ion binding"/>
    <property type="evidence" value="ECO:0007669"/>
    <property type="project" value="UniProtKB-KW"/>
</dbReference>
<dbReference type="OrthoDB" id="1922977at2759"/>
<dbReference type="PANTHER" id="PTHR21563:SF3">
    <property type="entry name" value="ZINC FINGER C3H1 DOMAIN-CONTAINING PROTEIN"/>
    <property type="match status" value="1"/>
</dbReference>
<feature type="compositionally biased region" description="Polar residues" evidence="2">
    <location>
        <begin position="750"/>
        <end position="763"/>
    </location>
</feature>
<feature type="compositionally biased region" description="Basic and acidic residues" evidence="2">
    <location>
        <begin position="896"/>
        <end position="930"/>
    </location>
</feature>
<feature type="zinc finger region" description="C3H1-type" evidence="1">
    <location>
        <begin position="1301"/>
        <end position="1328"/>
    </location>
</feature>
<feature type="region of interest" description="Disordered" evidence="2">
    <location>
        <begin position="532"/>
        <end position="553"/>
    </location>
</feature>
<evidence type="ECO:0000313" key="5">
    <source>
        <dbReference type="Proteomes" id="UP000275385"/>
    </source>
</evidence>
<feature type="region of interest" description="Disordered" evidence="2">
    <location>
        <begin position="565"/>
        <end position="694"/>
    </location>
</feature>
<feature type="compositionally biased region" description="Low complexity" evidence="2">
    <location>
        <begin position="218"/>
        <end position="236"/>
    </location>
</feature>
<dbReference type="GO" id="GO:0000178">
    <property type="term" value="C:exosome (RNase complex)"/>
    <property type="evidence" value="ECO:0007669"/>
    <property type="project" value="TreeGrafter"/>
</dbReference>
<feature type="region of interest" description="Disordered" evidence="2">
    <location>
        <begin position="815"/>
        <end position="1082"/>
    </location>
</feature>
<feature type="compositionally biased region" description="Polar residues" evidence="2">
    <location>
        <begin position="882"/>
        <end position="892"/>
    </location>
</feature>
<feature type="compositionally biased region" description="Acidic residues" evidence="2">
    <location>
        <begin position="729"/>
        <end position="741"/>
    </location>
</feature>
<feature type="compositionally biased region" description="Basic and acidic residues" evidence="2">
    <location>
        <begin position="275"/>
        <end position="287"/>
    </location>
</feature>
<dbReference type="Gene3D" id="3.30.160.60">
    <property type="entry name" value="Classic Zinc Finger"/>
    <property type="match status" value="1"/>
</dbReference>
<keyword evidence="1" id="KW-0862">Zinc</keyword>
<feature type="compositionally biased region" description="Polar residues" evidence="2">
    <location>
        <begin position="1159"/>
        <end position="1175"/>
    </location>
</feature>
<evidence type="ECO:0000259" key="3">
    <source>
        <dbReference type="PROSITE" id="PS50103"/>
    </source>
</evidence>
<feature type="compositionally biased region" description="Polar residues" evidence="2">
    <location>
        <begin position="137"/>
        <end position="150"/>
    </location>
</feature>
<feature type="compositionally biased region" description="Acidic residues" evidence="2">
    <location>
        <begin position="175"/>
        <end position="191"/>
    </location>
</feature>
<dbReference type="STRING" id="177199.A0A420YC16"/>
<feature type="compositionally biased region" description="Basic and acidic residues" evidence="2">
    <location>
        <begin position="976"/>
        <end position="985"/>
    </location>
</feature>
<dbReference type="EMBL" id="QVQW01000021">
    <property type="protein sequence ID" value="RKU45426.1"/>
    <property type="molecule type" value="Genomic_DNA"/>
</dbReference>
<sequence length="1402" mass="147874">MSQYPYSGYPYPGQPPPNPYAYQTYPVPPAIYGAPYDPNTVPPPPGNYYAMNQNAYSYNQQSMPPSAPGIPGLGIAGPPASVSPYHPPPPPTAASPWGQSAYHTQPPTFAAGAPGAPLPVPQATPQQYVPPPKPVSLPTQARPQTVQHPTSLPPNPARTGKAVSNTNNMPAQTTDDIEEGELSEGQFEDLYEPLPPVAQSKNKPAVAPTRPVVDRSLPDSAGDSAGDSAADTPDAGFYTEDDGDDKGRSEPAKGANGQKVVREKSGSYSPYLSPREIDGDNTPKETARSLPIKPKSSAPSLPGFHIQPRSQVSVPGLGMQQKNASHGADGASNAGPSHSQSQMANGNASTVAKSPFTNLVDAKKEAQKAILRLWPMGVKYQHYVDEGIDEKVVKQLFSDLHLDMSTGKPAQPAAAQPAQTTKAKELKTPAATPIPAGEKQQATASQDGAKSVAGDKADQTESRKDRIARLLAEKKAKGSGTVAVPTTAATTAPVAVSMPAPGSTQAPVVAASAVSKASVAVNPPLNAKPAAVPVASGTTTPVGGKPVKTKEEKERLLRQKMEELQRARAQKADATKAAASTTQSSASGTVTPLQSGAAGTPGPEPQAVAAASGSVHGIPSTTAIPTGPKGDRPSLPPGVPTGPRGSVTPTATTAIPNHVQSKPSPGQKPQRDAGPIPGLLLSSAPSAPATVNQRKRPVAADFVAYEAPAPKRPFGQERQDSSLVIDVSDGSDDDVEMDLESNPDAPLPQSRANSSAQMATSFGNYPPLTDTVRRQNASPALSAQMTAAALGKKEQEMLAAKERAIQEMKRKIAEAEAKAKLKAKQASSGAQTPNPTSATPPETSGSVLGNPRDSSVVERDDAPSTQLLSEAVAAEAPKPTFVSPTSEDQGNQHLPEVLEPKPVETDKERRKREKAERMRKLQEEMARLAAEDDDDEEEEDQGQEAPSPAREAPVEKPAPKTQLSGDETNKALSTVSKDERQDGADGAKLAETAATGPKSLEEPTNDLGDDPELDGANEAGEIDEAQDVSMTDAPQFIAVSEESAEQTDVDMEGPGHGTPAAAAAISNASASDAGNSEQSLPGGNITGPFLCPVEGCIKSARGFSKQKALRTHIRRKHKDVFASMKARKGSHNEHQNAPAAIETESQTTSDEVEDGSRAGESSASFLDNDISLQHDTQSESRGRSASYEPPEASVPAGEQIAIPSPTPAAVDSPLPSNKDGSTTEQTKLGQISDVSRSRDKTQEVETMSKRETQPPAVPASKAHFTPYESPLRYFRAYRFHPEFNQTVSGGLKSLTYSNRIDPRKELCPTELQGEPCSDDHCQFQHIEQLSAGDDQILLELGRADDYTGEQKARFIQGLRELLQSFRTEKVKDFERIAHGIIEYRHKFLGDQSKILPLEGVTL</sequence>
<feature type="domain" description="C3H1-type" evidence="3">
    <location>
        <begin position="1301"/>
        <end position="1328"/>
    </location>
</feature>
<feature type="compositionally biased region" description="Low complexity" evidence="2">
    <location>
        <begin position="408"/>
        <end position="421"/>
    </location>
</feature>
<feature type="compositionally biased region" description="Acidic residues" evidence="2">
    <location>
        <begin position="1003"/>
        <end position="1026"/>
    </location>
</feature>
<reference evidence="4 5" key="1">
    <citation type="submission" date="2018-08" db="EMBL/GenBank/DDBJ databases">
        <title>Draft genome of the lignicolous fungus Coniochaeta pulveracea.</title>
        <authorList>
            <person name="Borstlap C.J."/>
            <person name="De Witt R.N."/>
            <person name="Botha A."/>
            <person name="Volschenk H."/>
        </authorList>
    </citation>
    <scope>NUCLEOTIDE SEQUENCE [LARGE SCALE GENOMIC DNA]</scope>
    <source>
        <strain evidence="4 5">CAB683</strain>
    </source>
</reference>
<dbReference type="PANTHER" id="PTHR21563">
    <property type="entry name" value="ZINC FINGER C3H1 DOMAIN-CONTAINING PROTEIN"/>
    <property type="match status" value="1"/>
</dbReference>
<feature type="compositionally biased region" description="Low complexity" evidence="2">
    <location>
        <begin position="575"/>
        <end position="587"/>
    </location>
</feature>
<feature type="compositionally biased region" description="Low complexity" evidence="2">
    <location>
        <begin position="104"/>
        <end position="115"/>
    </location>
</feature>
<keyword evidence="5" id="KW-1185">Reference proteome</keyword>
<dbReference type="InterPro" id="IPR019607">
    <property type="entry name" value="Putative_zinc-finger_domain"/>
</dbReference>
<feature type="compositionally biased region" description="Basic residues" evidence="2">
    <location>
        <begin position="1107"/>
        <end position="1118"/>
    </location>
</feature>
<dbReference type="Pfam" id="PF10650">
    <property type="entry name" value="zf-C3H1"/>
    <property type="match status" value="1"/>
</dbReference>
<evidence type="ECO:0000256" key="1">
    <source>
        <dbReference type="PROSITE-ProRule" id="PRU00723"/>
    </source>
</evidence>
<organism evidence="4 5">
    <name type="scientific">Coniochaeta pulveracea</name>
    <dbReference type="NCBI Taxonomy" id="177199"/>
    <lineage>
        <taxon>Eukaryota</taxon>
        <taxon>Fungi</taxon>
        <taxon>Dikarya</taxon>
        <taxon>Ascomycota</taxon>
        <taxon>Pezizomycotina</taxon>
        <taxon>Sordariomycetes</taxon>
        <taxon>Sordariomycetidae</taxon>
        <taxon>Coniochaetales</taxon>
        <taxon>Coniochaetaceae</taxon>
        <taxon>Coniochaeta</taxon>
    </lineage>
</organism>
<accession>A0A420YC16</accession>
<feature type="region of interest" description="Disordered" evidence="2">
    <location>
        <begin position="1107"/>
        <end position="1263"/>
    </location>
</feature>
<keyword evidence="1" id="KW-0479">Metal-binding</keyword>
<feature type="region of interest" description="Disordered" evidence="2">
    <location>
        <begin position="708"/>
        <end position="772"/>
    </location>
</feature>
<feature type="compositionally biased region" description="Acidic residues" evidence="2">
    <location>
        <begin position="1042"/>
        <end position="1051"/>
    </location>
</feature>
<feature type="compositionally biased region" description="Basic and acidic residues" evidence="2">
    <location>
        <begin position="1235"/>
        <end position="1252"/>
    </location>
</feature>
<dbReference type="PROSITE" id="PS50103">
    <property type="entry name" value="ZF_C3H1"/>
    <property type="match status" value="1"/>
</dbReference>
<dbReference type="Proteomes" id="UP000275385">
    <property type="component" value="Unassembled WGS sequence"/>
</dbReference>
<protein>
    <recommendedName>
        <fullName evidence="3">C3H1-type domain-containing protein</fullName>
    </recommendedName>
</protein>
<feature type="region of interest" description="Disordered" evidence="2">
    <location>
        <begin position="60"/>
        <end position="350"/>
    </location>
</feature>
<keyword evidence="1" id="KW-0863">Zinc-finger</keyword>
<feature type="compositionally biased region" description="Basic and acidic residues" evidence="2">
    <location>
        <begin position="565"/>
        <end position="574"/>
    </location>
</feature>
<feature type="compositionally biased region" description="Polar residues" evidence="2">
    <location>
        <begin position="1214"/>
        <end position="1234"/>
    </location>
</feature>
<feature type="compositionally biased region" description="Polar residues" evidence="2">
    <location>
        <begin position="334"/>
        <end position="350"/>
    </location>
</feature>
<proteinExistence type="predicted"/>
<dbReference type="GO" id="GO:0005634">
    <property type="term" value="C:nucleus"/>
    <property type="evidence" value="ECO:0007669"/>
    <property type="project" value="TreeGrafter"/>
</dbReference>
<feature type="compositionally biased region" description="Polar residues" evidence="2">
    <location>
        <begin position="162"/>
        <end position="174"/>
    </location>
</feature>
<name>A0A420YC16_9PEZI</name>
<feature type="compositionally biased region" description="Low complexity" evidence="2">
    <location>
        <begin position="1060"/>
        <end position="1076"/>
    </location>
</feature>
<feature type="compositionally biased region" description="Acidic residues" evidence="2">
    <location>
        <begin position="931"/>
        <end position="942"/>
    </location>
</feature>